<comment type="caution">
    <text evidence="2">The sequence shown here is derived from an EMBL/GenBank/DDBJ whole genome shotgun (WGS) entry which is preliminary data.</text>
</comment>
<organism evidence="2 3">
    <name type="scientific">Nesterenkonia flava</name>
    <dbReference type="NCBI Taxonomy" id="469799"/>
    <lineage>
        <taxon>Bacteria</taxon>
        <taxon>Bacillati</taxon>
        <taxon>Actinomycetota</taxon>
        <taxon>Actinomycetes</taxon>
        <taxon>Micrococcales</taxon>
        <taxon>Micrococcaceae</taxon>
        <taxon>Nesterenkonia</taxon>
    </lineage>
</organism>
<evidence type="ECO:0000313" key="3">
    <source>
        <dbReference type="Proteomes" id="UP001260872"/>
    </source>
</evidence>
<dbReference type="InterPro" id="IPR021202">
    <property type="entry name" value="Rv3654c-like"/>
</dbReference>
<dbReference type="Pfam" id="PF13400">
    <property type="entry name" value="Tad"/>
    <property type="match status" value="1"/>
</dbReference>
<sequence length="135" mass="13735">MRNRVGTAAERERGSGTVLALGLISALLVLLAMVYAVGAGSAASTHASRASDLAALAGADAARGLLSGDPCTVAEQTAARNDVTLEECRVGGEFPTEVTLTVSRPVVLLAFAEHLSLPPLQARSTSRAGPPEALK</sequence>
<accession>A0ABU1FUG7</accession>
<evidence type="ECO:0000313" key="2">
    <source>
        <dbReference type="EMBL" id="MDR5712317.1"/>
    </source>
</evidence>
<protein>
    <submittedName>
        <fullName evidence="2">Flp pilus-assembly TadE/G-like family protein</fullName>
    </submittedName>
</protein>
<reference evidence="3" key="1">
    <citation type="submission" date="2023-07" db="EMBL/GenBank/DDBJ databases">
        <title>Description of three actinobacteria isolated from air of manufacturing shop in a pharmaceutical factory.</title>
        <authorList>
            <person name="Zhang D.-F."/>
        </authorList>
    </citation>
    <scope>NUCLEOTIDE SEQUENCE [LARGE SCALE GENOMIC DNA]</scope>
    <source>
        <strain evidence="3">CCTCC AB 207010</strain>
    </source>
</reference>
<proteinExistence type="predicted"/>
<dbReference type="EMBL" id="JAVKGT010000022">
    <property type="protein sequence ID" value="MDR5712317.1"/>
    <property type="molecule type" value="Genomic_DNA"/>
</dbReference>
<gene>
    <name evidence="2" type="ORF">RH857_09265</name>
</gene>
<dbReference type="Proteomes" id="UP001260872">
    <property type="component" value="Unassembled WGS sequence"/>
</dbReference>
<dbReference type="RefSeq" id="WP_310537696.1">
    <property type="nucleotide sequence ID" value="NZ_BAAAOC010000085.1"/>
</dbReference>
<dbReference type="NCBIfam" id="TIGR03816">
    <property type="entry name" value="tadE_like_DECH"/>
    <property type="match status" value="1"/>
</dbReference>
<feature type="domain" description="Putative Flp pilus-assembly TadG-like N-terminal" evidence="1">
    <location>
        <begin position="14"/>
        <end position="61"/>
    </location>
</feature>
<name>A0ABU1FUG7_9MICC</name>
<dbReference type="InterPro" id="IPR028087">
    <property type="entry name" value="Tad_N"/>
</dbReference>
<evidence type="ECO:0000259" key="1">
    <source>
        <dbReference type="Pfam" id="PF13400"/>
    </source>
</evidence>
<keyword evidence="3" id="KW-1185">Reference proteome</keyword>